<keyword evidence="2" id="KW-1185">Reference proteome</keyword>
<gene>
    <name evidence="1" type="ORF">NBG4_630013</name>
</gene>
<dbReference type="AlphaFoldDB" id="A0A2U3QJQ3"/>
<protein>
    <submittedName>
        <fullName evidence="1">Uncharacterized protein</fullName>
    </submittedName>
</protein>
<dbReference type="Proteomes" id="UP000245125">
    <property type="component" value="Unassembled WGS sequence"/>
</dbReference>
<dbReference type="EMBL" id="OUUY01000112">
    <property type="protein sequence ID" value="SPQ01643.1"/>
    <property type="molecule type" value="Genomic_DNA"/>
</dbReference>
<evidence type="ECO:0000313" key="2">
    <source>
        <dbReference type="Proteomes" id="UP000245125"/>
    </source>
</evidence>
<sequence length="50" mass="5709">MVRSCQERNDPALCKVKVVDAFRQIEEKKKAVVDMADYRTTTAHGPESKQ</sequence>
<organism evidence="1 2">
    <name type="scientific">Candidatus Sulfobium mesophilum</name>
    <dbReference type="NCBI Taxonomy" id="2016548"/>
    <lineage>
        <taxon>Bacteria</taxon>
        <taxon>Pseudomonadati</taxon>
        <taxon>Nitrospirota</taxon>
        <taxon>Nitrospiria</taxon>
        <taxon>Nitrospirales</taxon>
        <taxon>Nitrospiraceae</taxon>
        <taxon>Candidatus Sulfobium</taxon>
    </lineage>
</organism>
<proteinExistence type="predicted"/>
<accession>A0A2U3QJQ3</accession>
<name>A0A2U3QJQ3_9BACT</name>
<reference evidence="2" key="1">
    <citation type="submission" date="2018-03" db="EMBL/GenBank/DDBJ databases">
        <authorList>
            <person name="Zecchin S."/>
        </authorList>
    </citation>
    <scope>NUCLEOTIDE SEQUENCE [LARGE SCALE GENOMIC DNA]</scope>
</reference>
<evidence type="ECO:0000313" key="1">
    <source>
        <dbReference type="EMBL" id="SPQ01643.1"/>
    </source>
</evidence>